<evidence type="ECO:0000313" key="2">
    <source>
        <dbReference type="EMBL" id="KAK9997997.1"/>
    </source>
</evidence>
<protein>
    <recommendedName>
        <fullName evidence="4">Zinc finger GRF-type domain-containing protein</fullName>
    </recommendedName>
</protein>
<evidence type="ECO:0008006" key="4">
    <source>
        <dbReference type="Google" id="ProtNLM"/>
    </source>
</evidence>
<accession>A0AAW2CKS4</accession>
<organism evidence="2 3">
    <name type="scientific">Lithocarpus litseifolius</name>
    <dbReference type="NCBI Taxonomy" id="425828"/>
    <lineage>
        <taxon>Eukaryota</taxon>
        <taxon>Viridiplantae</taxon>
        <taxon>Streptophyta</taxon>
        <taxon>Embryophyta</taxon>
        <taxon>Tracheophyta</taxon>
        <taxon>Spermatophyta</taxon>
        <taxon>Magnoliopsida</taxon>
        <taxon>eudicotyledons</taxon>
        <taxon>Gunneridae</taxon>
        <taxon>Pentapetalae</taxon>
        <taxon>rosids</taxon>
        <taxon>fabids</taxon>
        <taxon>Fagales</taxon>
        <taxon>Fagaceae</taxon>
        <taxon>Lithocarpus</taxon>
    </lineage>
</organism>
<keyword evidence="3" id="KW-1185">Reference proteome</keyword>
<feature type="coiled-coil region" evidence="1">
    <location>
        <begin position="85"/>
        <end position="122"/>
    </location>
</feature>
<reference evidence="2 3" key="1">
    <citation type="submission" date="2024-01" db="EMBL/GenBank/DDBJ databases">
        <title>A telomere-to-telomere, gap-free genome of sweet tea (Lithocarpus litseifolius).</title>
        <authorList>
            <person name="Zhou J."/>
        </authorList>
    </citation>
    <scope>NUCLEOTIDE SEQUENCE [LARGE SCALE GENOMIC DNA]</scope>
    <source>
        <strain evidence="2">Zhou-2022a</strain>
        <tissue evidence="2">Leaf</tissue>
    </source>
</reference>
<name>A0AAW2CKS4_9ROSI</name>
<dbReference type="Proteomes" id="UP001459277">
    <property type="component" value="Unassembled WGS sequence"/>
</dbReference>
<dbReference type="AlphaFoldDB" id="A0AAW2CKS4"/>
<proteinExistence type="predicted"/>
<evidence type="ECO:0000313" key="3">
    <source>
        <dbReference type="Proteomes" id="UP001459277"/>
    </source>
</evidence>
<comment type="caution">
    <text evidence="2">The sequence shown here is derived from an EMBL/GenBank/DDBJ whole genome shotgun (WGS) entry which is preliminary data.</text>
</comment>
<keyword evidence="1" id="KW-0175">Coiled coil</keyword>
<sequence>MSSANSYNSTSTQHMCDMDSCVLKTSLSLRNFGRRFYGCQHWSPIRIKIICSCPDSDQAGKFFRWLDRDTCPRGLATAPIVRERFTRLAAEAEAAKNERDNAQRMETEALEWERLAKRIAEKYRVAVRSAEEKGSP</sequence>
<dbReference type="EMBL" id="JAZDWU010000006">
    <property type="protein sequence ID" value="KAK9997997.1"/>
    <property type="molecule type" value="Genomic_DNA"/>
</dbReference>
<evidence type="ECO:0000256" key="1">
    <source>
        <dbReference type="SAM" id="Coils"/>
    </source>
</evidence>
<gene>
    <name evidence="2" type="ORF">SO802_017600</name>
</gene>